<protein>
    <submittedName>
        <fullName evidence="1">Uncharacterized protein</fullName>
    </submittedName>
</protein>
<dbReference type="Gene3D" id="1.10.150.340">
    <property type="entry name" value="Pyrimidine 5'-nucleotidase (UMPH-1), N-terminal domain"/>
    <property type="match status" value="1"/>
</dbReference>
<dbReference type="VEuPathDB" id="AmoebaDB:NF0046990"/>
<keyword evidence="2" id="KW-1185">Reference proteome</keyword>
<evidence type="ECO:0000313" key="2">
    <source>
        <dbReference type="Proteomes" id="UP000444721"/>
    </source>
</evidence>
<dbReference type="InterPro" id="IPR023214">
    <property type="entry name" value="HAD_sf"/>
</dbReference>
<dbReference type="EMBL" id="VFQX01000035">
    <property type="protein sequence ID" value="KAF0977295.1"/>
    <property type="molecule type" value="Genomic_DNA"/>
</dbReference>
<dbReference type="SUPFAM" id="SSF56784">
    <property type="entry name" value="HAD-like"/>
    <property type="match status" value="1"/>
</dbReference>
<dbReference type="InterPro" id="IPR036412">
    <property type="entry name" value="HAD-like_sf"/>
</dbReference>
<proteinExistence type="predicted"/>
<dbReference type="Proteomes" id="UP000444721">
    <property type="component" value="Unassembled WGS sequence"/>
</dbReference>
<dbReference type="VEuPathDB" id="AmoebaDB:NfTy_063110"/>
<dbReference type="PANTHER" id="PTHR28181">
    <property type="entry name" value="UPF0655 PROTEIN YCR015C"/>
    <property type="match status" value="1"/>
</dbReference>
<dbReference type="OMA" id="CVTSMDK"/>
<dbReference type="RefSeq" id="XP_044562008.1">
    <property type="nucleotide sequence ID" value="XM_044707308.1"/>
</dbReference>
<dbReference type="InterPro" id="IPR050849">
    <property type="entry name" value="HAD-like_hydrolase_phosphatase"/>
</dbReference>
<dbReference type="OrthoDB" id="10255128at2759"/>
<organism evidence="1 2">
    <name type="scientific">Naegleria fowleri</name>
    <name type="common">Brain eating amoeba</name>
    <dbReference type="NCBI Taxonomy" id="5763"/>
    <lineage>
        <taxon>Eukaryota</taxon>
        <taxon>Discoba</taxon>
        <taxon>Heterolobosea</taxon>
        <taxon>Tetramitia</taxon>
        <taxon>Eutetramitia</taxon>
        <taxon>Vahlkampfiidae</taxon>
        <taxon>Naegleria</taxon>
    </lineage>
</organism>
<dbReference type="VEuPathDB" id="AmoebaDB:FDP41_003948"/>
<accession>A0A6A5BVC3</accession>
<comment type="caution">
    <text evidence="1">The sequence shown here is derived from an EMBL/GenBank/DDBJ whole genome shotgun (WGS) entry which is preliminary data.</text>
</comment>
<dbReference type="Gene3D" id="3.40.50.1000">
    <property type="entry name" value="HAD superfamily/HAD-like"/>
    <property type="match status" value="1"/>
</dbReference>
<name>A0A6A5BVC3_NAEFO</name>
<dbReference type="GeneID" id="68111166"/>
<dbReference type="AlphaFoldDB" id="A0A6A5BVC3"/>
<reference evidence="1 2" key="1">
    <citation type="journal article" date="2019" name="Sci. Rep.">
        <title>Nanopore sequencing improves the draft genome of the human pathogenic amoeba Naegleria fowleri.</title>
        <authorList>
            <person name="Liechti N."/>
            <person name="Schurch N."/>
            <person name="Bruggmann R."/>
            <person name="Wittwer M."/>
        </authorList>
    </citation>
    <scope>NUCLEOTIDE SEQUENCE [LARGE SCALE GENOMIC DNA]</scope>
    <source>
        <strain evidence="1 2">ATCC 30894</strain>
    </source>
</reference>
<sequence length="329" mass="37958">MMLSRQEQQSMKNTSNNASGRASLRIFMDFDATLTRKDTCTLIPQLAIAKHASNIELLQSWKNISSSFMEKYEKSLNDGKHLNNFSQFLDGLDRAELFGVTGVENQQVLKGISKDDLKSLIFKFNSELAVNCETMFDLICNIGENCKNNRIELCILSSNWSLDVIESFLIEKVQPLVNKKLRLRPINRLASNEEPVWSTEHSCFPNIYIYSNDLRFDENNLTDGTFLTKQCVTSMDKLMSLRHHLFLSRDTSRSVYIGDSFNDMRCILETNGVFYFPPERHHHILEYCSKFGIPVQILQENNFRISSQTPTVAHDWKEITKAIENELMN</sequence>
<gene>
    <name evidence="1" type="ORF">FDP41_003948</name>
</gene>
<dbReference type="PANTHER" id="PTHR28181:SF1">
    <property type="entry name" value="COLD TOLERANCE PROTEIN 1"/>
    <property type="match status" value="1"/>
</dbReference>
<evidence type="ECO:0000313" key="1">
    <source>
        <dbReference type="EMBL" id="KAF0977295.1"/>
    </source>
</evidence>